<evidence type="ECO:0000256" key="5">
    <source>
        <dbReference type="ARBA" id="ARBA00022475"/>
    </source>
</evidence>
<comment type="subcellular location">
    <subcellularLocation>
        <location evidence="1">Cell membrane</location>
        <topology evidence="1">Peripheral membrane protein</topology>
        <orientation evidence="1">Cytoplasmic side</orientation>
    </subcellularLocation>
</comment>
<dbReference type="GO" id="GO:0005886">
    <property type="term" value="C:plasma membrane"/>
    <property type="evidence" value="ECO:0007669"/>
    <property type="project" value="UniProtKB-SubCell"/>
</dbReference>
<dbReference type="Pfam" id="PF02050">
    <property type="entry name" value="FliJ"/>
    <property type="match status" value="1"/>
</dbReference>
<comment type="similarity">
    <text evidence="2">Belongs to the FliJ family.</text>
</comment>
<keyword evidence="11" id="KW-0175">Coiled coil</keyword>
<keyword evidence="5" id="KW-1003">Cell membrane</keyword>
<evidence type="ECO:0000256" key="4">
    <source>
        <dbReference type="ARBA" id="ARBA00022448"/>
    </source>
</evidence>
<evidence type="ECO:0000256" key="8">
    <source>
        <dbReference type="ARBA" id="ARBA00022927"/>
    </source>
</evidence>
<feature type="coiled-coil region" evidence="11">
    <location>
        <begin position="16"/>
        <end position="47"/>
    </location>
</feature>
<dbReference type="InterPro" id="IPR053716">
    <property type="entry name" value="Flag_assembly_chemotaxis_eff"/>
</dbReference>
<keyword evidence="10" id="KW-1006">Bacterial flagellum protein export</keyword>
<evidence type="ECO:0000256" key="1">
    <source>
        <dbReference type="ARBA" id="ARBA00004413"/>
    </source>
</evidence>
<evidence type="ECO:0000313" key="12">
    <source>
        <dbReference type="EMBL" id="HFB53836.1"/>
    </source>
</evidence>
<keyword evidence="7" id="KW-1005">Bacterial flagellum biogenesis</keyword>
<keyword evidence="9" id="KW-0472">Membrane</keyword>
<keyword evidence="8" id="KW-0653">Protein transport</keyword>
<comment type="caution">
    <text evidence="12">The sequence shown here is derived from an EMBL/GenBank/DDBJ whole genome shotgun (WGS) entry which is preliminary data.</text>
</comment>
<evidence type="ECO:0000256" key="2">
    <source>
        <dbReference type="ARBA" id="ARBA00010004"/>
    </source>
</evidence>
<dbReference type="GO" id="GO:0015031">
    <property type="term" value="P:protein transport"/>
    <property type="evidence" value="ECO:0007669"/>
    <property type="project" value="UniProtKB-KW"/>
</dbReference>
<dbReference type="Proteomes" id="UP000886390">
    <property type="component" value="Unassembled WGS sequence"/>
</dbReference>
<keyword evidence="4" id="KW-0813">Transport</keyword>
<evidence type="ECO:0000256" key="7">
    <source>
        <dbReference type="ARBA" id="ARBA00022795"/>
    </source>
</evidence>
<accession>A0A7C3GAK8</accession>
<evidence type="ECO:0000256" key="6">
    <source>
        <dbReference type="ARBA" id="ARBA00022500"/>
    </source>
</evidence>
<dbReference type="EMBL" id="DRNH01000204">
    <property type="protein sequence ID" value="HFB53836.1"/>
    <property type="molecule type" value="Genomic_DNA"/>
</dbReference>
<dbReference type="GO" id="GO:0006935">
    <property type="term" value="P:chemotaxis"/>
    <property type="evidence" value="ECO:0007669"/>
    <property type="project" value="UniProtKB-KW"/>
</dbReference>
<dbReference type="GO" id="GO:0009288">
    <property type="term" value="C:bacterial-type flagellum"/>
    <property type="evidence" value="ECO:0007669"/>
    <property type="project" value="InterPro"/>
</dbReference>
<evidence type="ECO:0000256" key="9">
    <source>
        <dbReference type="ARBA" id="ARBA00023136"/>
    </source>
</evidence>
<dbReference type="GO" id="GO:0071973">
    <property type="term" value="P:bacterial-type flagellum-dependent cell motility"/>
    <property type="evidence" value="ECO:0007669"/>
    <property type="project" value="InterPro"/>
</dbReference>
<gene>
    <name evidence="12" type="ORF">ENJ67_03810</name>
</gene>
<evidence type="ECO:0000256" key="11">
    <source>
        <dbReference type="SAM" id="Coils"/>
    </source>
</evidence>
<sequence>MKTRFSSLVTVKKNSMQKSERVVQTANKNLQNAKEALQTSLLELQKIETPHEGNMAEFLANRSLLDAQRALIAHNEGWVTYAQKELLEAQEQLKRDMIEYEKFKYLELQEIEKVLKAQKVQEAKDLDEVALMTHTKKTKMREAS</sequence>
<dbReference type="AlphaFoldDB" id="A0A7C3GAK8"/>
<protein>
    <recommendedName>
        <fullName evidence="3">Flagellar FliJ protein</fullName>
    </recommendedName>
</protein>
<evidence type="ECO:0000256" key="3">
    <source>
        <dbReference type="ARBA" id="ARBA00020392"/>
    </source>
</evidence>
<proteinExistence type="inferred from homology"/>
<keyword evidence="6" id="KW-0145">Chemotaxis</keyword>
<reference evidence="12" key="1">
    <citation type="journal article" date="2020" name="mSystems">
        <title>Genome- and Community-Level Interaction Insights into Carbon Utilization and Element Cycling Functions of Hydrothermarchaeota in Hydrothermal Sediment.</title>
        <authorList>
            <person name="Zhou Z."/>
            <person name="Liu Y."/>
            <person name="Xu W."/>
            <person name="Pan J."/>
            <person name="Luo Z.H."/>
            <person name="Li M."/>
        </authorList>
    </citation>
    <scope>NUCLEOTIDE SEQUENCE [LARGE SCALE GENOMIC DNA]</scope>
    <source>
        <strain evidence="12">HyVt-507</strain>
    </source>
</reference>
<name>A0A7C3GAK8_9BACT</name>
<dbReference type="GO" id="GO:0044781">
    <property type="term" value="P:bacterial-type flagellum organization"/>
    <property type="evidence" value="ECO:0007669"/>
    <property type="project" value="UniProtKB-KW"/>
</dbReference>
<organism evidence="12">
    <name type="scientific">Sulfurimonas autotrophica</name>
    <dbReference type="NCBI Taxonomy" id="202747"/>
    <lineage>
        <taxon>Bacteria</taxon>
        <taxon>Pseudomonadati</taxon>
        <taxon>Campylobacterota</taxon>
        <taxon>Epsilonproteobacteria</taxon>
        <taxon>Campylobacterales</taxon>
        <taxon>Sulfurimonadaceae</taxon>
        <taxon>Sulfurimonas</taxon>
    </lineage>
</organism>
<dbReference type="InterPro" id="IPR012823">
    <property type="entry name" value="Flagell_FliJ"/>
</dbReference>
<evidence type="ECO:0000256" key="10">
    <source>
        <dbReference type="ARBA" id="ARBA00023225"/>
    </source>
</evidence>
<dbReference type="Gene3D" id="1.10.287.1700">
    <property type="match status" value="1"/>
</dbReference>